<dbReference type="EMBL" id="JYDO01000110">
    <property type="protein sequence ID" value="KRZ70660.1"/>
    <property type="molecule type" value="Genomic_DNA"/>
</dbReference>
<organism evidence="1 2">
    <name type="scientific">Trichinella papuae</name>
    <dbReference type="NCBI Taxonomy" id="268474"/>
    <lineage>
        <taxon>Eukaryota</taxon>
        <taxon>Metazoa</taxon>
        <taxon>Ecdysozoa</taxon>
        <taxon>Nematoda</taxon>
        <taxon>Enoplea</taxon>
        <taxon>Dorylaimia</taxon>
        <taxon>Trichinellida</taxon>
        <taxon>Trichinellidae</taxon>
        <taxon>Trichinella</taxon>
    </lineage>
</organism>
<dbReference type="Proteomes" id="UP000054843">
    <property type="component" value="Unassembled WGS sequence"/>
</dbReference>
<proteinExistence type="predicted"/>
<name>A0A0V1MFN8_9BILA</name>
<evidence type="ECO:0000313" key="1">
    <source>
        <dbReference type="EMBL" id="KRZ70660.1"/>
    </source>
</evidence>
<keyword evidence="2" id="KW-1185">Reference proteome</keyword>
<comment type="caution">
    <text evidence="1">The sequence shown here is derived from an EMBL/GenBank/DDBJ whole genome shotgun (WGS) entry which is preliminary data.</text>
</comment>
<accession>A0A0V1MFN8</accession>
<dbReference type="AlphaFoldDB" id="A0A0V1MFN8"/>
<sequence>MHDILHFVRVLVDVKRRRKFKVHFQRNSQIYNWTANSWNRERSGHLEPQLRLAIERRTTQRQRGRERKKKIKAALVILSKSNFTKIFLKKKKFLGYSELILIDEDEILNNFTFQI</sequence>
<reference evidence="1 2" key="1">
    <citation type="submission" date="2015-01" db="EMBL/GenBank/DDBJ databases">
        <title>Evolution of Trichinella species and genotypes.</title>
        <authorList>
            <person name="Korhonen P.K."/>
            <person name="Edoardo P."/>
            <person name="Giuseppe L.R."/>
            <person name="Gasser R.B."/>
        </authorList>
    </citation>
    <scope>NUCLEOTIDE SEQUENCE [LARGE SCALE GENOMIC DNA]</scope>
    <source>
        <strain evidence="1">ISS1980</strain>
    </source>
</reference>
<evidence type="ECO:0000313" key="2">
    <source>
        <dbReference type="Proteomes" id="UP000054843"/>
    </source>
</evidence>
<gene>
    <name evidence="1" type="ORF">T10_1460</name>
</gene>
<protein>
    <submittedName>
        <fullName evidence="1">Uncharacterized protein</fullName>
    </submittedName>
</protein>